<dbReference type="Proteomes" id="UP000001916">
    <property type="component" value="Chromosome"/>
</dbReference>
<dbReference type="EMBL" id="CP002042">
    <property type="protein sequence ID" value="ADH64105.1"/>
    <property type="molecule type" value="Genomic_DNA"/>
</dbReference>
<dbReference type="InterPro" id="IPR017868">
    <property type="entry name" value="Filamin/ABP280_repeat-like"/>
</dbReference>
<name>D7BID0_ALLS1</name>
<keyword evidence="1" id="KW-0472">Membrane</keyword>
<protein>
    <submittedName>
        <fullName evidence="2">Uncharacterized protein</fullName>
    </submittedName>
</protein>
<dbReference type="KEGG" id="msv:Mesil_2237"/>
<evidence type="ECO:0000313" key="2">
    <source>
        <dbReference type="EMBL" id="ADH64105.1"/>
    </source>
</evidence>
<dbReference type="eggNOG" id="ENOG502ZAEW">
    <property type="taxonomic scope" value="Bacteria"/>
</dbReference>
<dbReference type="HOGENOM" id="CLU_426945_0_0_0"/>
<feature type="transmembrane region" description="Helical" evidence="1">
    <location>
        <begin position="656"/>
        <end position="676"/>
    </location>
</feature>
<evidence type="ECO:0000313" key="3">
    <source>
        <dbReference type="Proteomes" id="UP000001916"/>
    </source>
</evidence>
<dbReference type="Gene3D" id="2.60.40.10">
    <property type="entry name" value="Immunoglobulins"/>
    <property type="match status" value="1"/>
</dbReference>
<feature type="transmembrane region" description="Helical" evidence="1">
    <location>
        <begin position="353"/>
        <end position="374"/>
    </location>
</feature>
<gene>
    <name evidence="2" type="ordered locus">Mesil_2237</name>
</gene>
<proteinExistence type="predicted"/>
<dbReference type="AlphaFoldDB" id="D7BID0"/>
<dbReference type="RefSeq" id="WP_013158650.1">
    <property type="nucleotide sequence ID" value="NC_014212.1"/>
</dbReference>
<sequence>MVFVLLLGVALGQSLNLPAEGRVGQALEFSGQQFPPGNYSLEIQGPSGVQQLNVQAQQGGFKSSFTPTVPGPYRLRVSINGRILEAQTQVLAATQPPQGPATPQEITSPVLSADGLAVGNWKLPLRGQWSPPKVLGTHAFIYQGPLVLEIDLTRPAVVAHYYPPAEVKALETDPEPAVQLANGLRLPLTQLGGRPYEGSWDSLAVIRDYREHLKAQGALALDPALNGPRPYWAYFATAPEEITPADLEATGKDLLARGHRPELRWGGSALMRWLTPWAAQVSTMRRQGLEASLAWSDFFLKYMPQFPGSRLLFAEQADWLEAQRRPDLAERYRVVLRQLEAWSVPFSAVTAKAWAWMAVILYAILAVYLLLIYLPNQTRDLRGQGGWLLSWLRNPLLRLRHTVLAYASFGERLLFALLFVLAGGSLLLAGLASRVEQIYVQDAFSRGTLRSQAAQEALRALSTSSTPVVDALLGYSLKTDNPEQARRLLKNAPPWAFVLVNQGDPQDLKRAYQIAPGYAPAREALGLGGDFWTSIYREAGVPREGVPTPRLIWIALLQSSAQALQHDFLHTWTALPLWDREWVAWGSALLFLLVMLYHLLSFLIPRPRNAPAHRGWKRWVQLVFPGSPWYGHGWGVLILVGVGVGAWAWYQGDVRGMYGLIAALVVHLLSWALRYARRSTV</sequence>
<feature type="transmembrane region" description="Helical" evidence="1">
    <location>
        <begin position="413"/>
        <end position="432"/>
    </location>
</feature>
<dbReference type="PROSITE" id="PS50194">
    <property type="entry name" value="FILAMIN_REPEAT"/>
    <property type="match status" value="1"/>
</dbReference>
<organism evidence="2 3">
    <name type="scientific">Allomeiothermus silvanus (strain ATCC 700542 / DSM 9946 / NBRC 106475 / NCIMB 13440 / VI-R2)</name>
    <name type="common">Thermus silvanus</name>
    <dbReference type="NCBI Taxonomy" id="526227"/>
    <lineage>
        <taxon>Bacteria</taxon>
        <taxon>Thermotogati</taxon>
        <taxon>Deinococcota</taxon>
        <taxon>Deinococci</taxon>
        <taxon>Thermales</taxon>
        <taxon>Thermaceae</taxon>
        <taxon>Allomeiothermus</taxon>
    </lineage>
</organism>
<feature type="transmembrane region" description="Helical" evidence="1">
    <location>
        <begin position="582"/>
        <end position="604"/>
    </location>
</feature>
<dbReference type="InterPro" id="IPR014756">
    <property type="entry name" value="Ig_E-set"/>
</dbReference>
<feature type="transmembrane region" description="Helical" evidence="1">
    <location>
        <begin position="629"/>
        <end position="650"/>
    </location>
</feature>
<keyword evidence="1" id="KW-0812">Transmembrane</keyword>
<dbReference type="STRING" id="526227.Mesil_2237"/>
<dbReference type="InterPro" id="IPR013783">
    <property type="entry name" value="Ig-like_fold"/>
</dbReference>
<keyword evidence="1" id="KW-1133">Transmembrane helix</keyword>
<accession>D7BID0</accession>
<reference evidence="2 3" key="1">
    <citation type="journal article" date="2010" name="Stand. Genomic Sci.">
        <title>Complete genome sequence of Meiothermus silvanus type strain (VI-R2).</title>
        <authorList>
            <person name="Sikorski J."/>
            <person name="Tindall B.J."/>
            <person name="Lowry S."/>
            <person name="Lucas S."/>
            <person name="Nolan M."/>
            <person name="Copeland A."/>
            <person name="Glavina Del Rio T."/>
            <person name="Tice H."/>
            <person name="Cheng J.F."/>
            <person name="Han C."/>
            <person name="Pitluck S."/>
            <person name="Liolios K."/>
            <person name="Ivanova N."/>
            <person name="Mavromatis K."/>
            <person name="Mikhailova N."/>
            <person name="Pati A."/>
            <person name="Goodwin L."/>
            <person name="Chen A."/>
            <person name="Palaniappan K."/>
            <person name="Land M."/>
            <person name="Hauser L."/>
            <person name="Chang Y.J."/>
            <person name="Jeffries C.D."/>
            <person name="Rohde M."/>
            <person name="Goker M."/>
            <person name="Woyke T."/>
            <person name="Bristow J."/>
            <person name="Eisen J.A."/>
            <person name="Markowitz V."/>
            <person name="Hugenholtz P."/>
            <person name="Kyrpides N.C."/>
            <person name="Klenk H.P."/>
            <person name="Lapidus A."/>
        </authorList>
    </citation>
    <scope>NUCLEOTIDE SEQUENCE [LARGE SCALE GENOMIC DNA]</scope>
    <source>
        <strain evidence="3">ATCC 700542 / DSM 9946 / VI-R2</strain>
    </source>
</reference>
<keyword evidence="3" id="KW-1185">Reference proteome</keyword>
<dbReference type="SUPFAM" id="SSF81296">
    <property type="entry name" value="E set domains"/>
    <property type="match status" value="1"/>
</dbReference>
<evidence type="ECO:0000256" key="1">
    <source>
        <dbReference type="SAM" id="Phobius"/>
    </source>
</evidence>